<proteinExistence type="predicted"/>
<protein>
    <submittedName>
        <fullName evidence="2">GNAT family N-acetyltransferase</fullName>
    </submittedName>
</protein>
<dbReference type="InterPro" id="IPR000182">
    <property type="entry name" value="GNAT_dom"/>
</dbReference>
<dbReference type="KEGG" id="pson:JI735_24435"/>
<reference evidence="2 3" key="1">
    <citation type="submission" date="2021-01" db="EMBL/GenBank/DDBJ databases">
        <title>Whole genome sequence of Paenibacillus sonchi LMG 24727 for comparative genomics.</title>
        <authorList>
            <person name="Lee G."/>
            <person name="Kim M.-J."/>
            <person name="Lim K."/>
            <person name="Shin J.-H."/>
        </authorList>
    </citation>
    <scope>NUCLEOTIDE SEQUENCE [LARGE SCALE GENOMIC DNA]</scope>
    <source>
        <strain evidence="2 3">LMG 24727</strain>
    </source>
</reference>
<dbReference type="PROSITE" id="PS51186">
    <property type="entry name" value="GNAT"/>
    <property type="match status" value="1"/>
</dbReference>
<evidence type="ECO:0000313" key="2">
    <source>
        <dbReference type="EMBL" id="QQZ59731.1"/>
    </source>
</evidence>
<evidence type="ECO:0000313" key="3">
    <source>
        <dbReference type="Proteomes" id="UP000595841"/>
    </source>
</evidence>
<keyword evidence="3" id="KW-1185">Reference proteome</keyword>
<name>A0A974P9R6_9BACL</name>
<dbReference type="CDD" id="cd04301">
    <property type="entry name" value="NAT_SF"/>
    <property type="match status" value="1"/>
</dbReference>
<accession>A0A974P9R6</accession>
<dbReference type="EMBL" id="CP068595">
    <property type="protein sequence ID" value="QQZ59731.1"/>
    <property type="molecule type" value="Genomic_DNA"/>
</dbReference>
<dbReference type="GO" id="GO:0016747">
    <property type="term" value="F:acyltransferase activity, transferring groups other than amino-acyl groups"/>
    <property type="evidence" value="ECO:0007669"/>
    <property type="project" value="InterPro"/>
</dbReference>
<organism evidence="2 3">
    <name type="scientific">Paenibacillus sonchi</name>
    <dbReference type="NCBI Taxonomy" id="373687"/>
    <lineage>
        <taxon>Bacteria</taxon>
        <taxon>Bacillati</taxon>
        <taxon>Bacillota</taxon>
        <taxon>Bacilli</taxon>
        <taxon>Bacillales</taxon>
        <taxon>Paenibacillaceae</taxon>
        <taxon>Paenibacillus</taxon>
        <taxon>Paenibacillus sonchi group</taxon>
    </lineage>
</organism>
<dbReference type="RefSeq" id="WP_039837323.1">
    <property type="nucleotide sequence ID" value="NZ_CP068595.1"/>
</dbReference>
<evidence type="ECO:0000259" key="1">
    <source>
        <dbReference type="PROSITE" id="PS51186"/>
    </source>
</evidence>
<sequence length="193" mass="22064">MTLEFKTYDKWDDALWAAMEPLYREAFPHGAKPVGILHAMLDKQIAWLHTGYQDGKLAAMAVTGLSGPAGERMLIIDYMAVDAGLRGQGLGRQFLELIRDWAVQKHDIQAVLIEVEAGHTQEDAARVYFWEHCGFRATEYVHQYVWIPEPYRAMVMPLTRDVAITDDGQALFRRITDFHRKSFRKSGDHNNDG</sequence>
<dbReference type="AlphaFoldDB" id="A0A974P9R6"/>
<gene>
    <name evidence="2" type="ORF">JI735_24435</name>
</gene>
<feature type="domain" description="N-acetyltransferase" evidence="1">
    <location>
        <begin position="3"/>
        <end position="161"/>
    </location>
</feature>
<dbReference type="SUPFAM" id="SSF55729">
    <property type="entry name" value="Acyl-CoA N-acyltransferases (Nat)"/>
    <property type="match status" value="1"/>
</dbReference>
<dbReference type="Proteomes" id="UP000595841">
    <property type="component" value="Chromosome"/>
</dbReference>
<dbReference type="InterPro" id="IPR016181">
    <property type="entry name" value="Acyl_CoA_acyltransferase"/>
</dbReference>
<dbReference type="Gene3D" id="3.40.630.30">
    <property type="match status" value="1"/>
</dbReference>
<dbReference type="Pfam" id="PF00583">
    <property type="entry name" value="Acetyltransf_1"/>
    <property type="match status" value="1"/>
</dbReference>